<dbReference type="PANTHER" id="PTHR23056:SF108">
    <property type="entry name" value="CALCINEURIN B-LIKE PROTEIN 5"/>
    <property type="match status" value="1"/>
</dbReference>
<dbReference type="SUPFAM" id="SSF47473">
    <property type="entry name" value="EF-hand"/>
    <property type="match status" value="1"/>
</dbReference>
<dbReference type="SMART" id="SM00054">
    <property type="entry name" value="EFh"/>
    <property type="match status" value="2"/>
</dbReference>
<dbReference type="GO" id="GO:0016020">
    <property type="term" value="C:membrane"/>
    <property type="evidence" value="ECO:0007669"/>
    <property type="project" value="UniProtKB-SubCell"/>
</dbReference>
<gene>
    <name evidence="5" type="ORF">Ahy_A03g013401</name>
</gene>
<dbReference type="InterPro" id="IPR045198">
    <property type="entry name" value="CNBL1-10"/>
</dbReference>
<proteinExistence type="inferred from homology"/>
<evidence type="ECO:0000259" key="4">
    <source>
        <dbReference type="PROSITE" id="PS50222"/>
    </source>
</evidence>
<organism evidence="5 6">
    <name type="scientific">Arachis hypogaea</name>
    <name type="common">Peanut</name>
    <dbReference type="NCBI Taxonomy" id="3818"/>
    <lineage>
        <taxon>Eukaryota</taxon>
        <taxon>Viridiplantae</taxon>
        <taxon>Streptophyta</taxon>
        <taxon>Embryophyta</taxon>
        <taxon>Tracheophyta</taxon>
        <taxon>Spermatophyta</taxon>
        <taxon>Magnoliopsida</taxon>
        <taxon>eudicotyledons</taxon>
        <taxon>Gunneridae</taxon>
        <taxon>Pentapetalae</taxon>
        <taxon>rosids</taxon>
        <taxon>fabids</taxon>
        <taxon>Fabales</taxon>
        <taxon>Fabaceae</taxon>
        <taxon>Papilionoideae</taxon>
        <taxon>50 kb inversion clade</taxon>
        <taxon>dalbergioids sensu lato</taxon>
        <taxon>Dalbergieae</taxon>
        <taxon>Pterocarpus clade</taxon>
        <taxon>Arachis</taxon>
    </lineage>
</organism>
<reference evidence="5 6" key="1">
    <citation type="submission" date="2019-01" db="EMBL/GenBank/DDBJ databases">
        <title>Sequencing of cultivated peanut Arachis hypogaea provides insights into genome evolution and oil improvement.</title>
        <authorList>
            <person name="Chen X."/>
        </authorList>
    </citation>
    <scope>NUCLEOTIDE SEQUENCE [LARGE SCALE GENOMIC DNA]</scope>
    <source>
        <strain evidence="6">cv. Fuhuasheng</strain>
        <tissue evidence="5">Leaves</tissue>
    </source>
</reference>
<dbReference type="FunFam" id="1.10.238.10:FF:000073">
    <property type="entry name" value="calcineurin B-like protein 3"/>
    <property type="match status" value="1"/>
</dbReference>
<comment type="caution">
    <text evidence="5">The sequence shown here is derived from an EMBL/GenBank/DDBJ whole genome shotgun (WGS) entry which is preliminary data.</text>
</comment>
<evidence type="ECO:0000256" key="2">
    <source>
        <dbReference type="ARBA" id="ARBA00023774"/>
    </source>
</evidence>
<dbReference type="InterPro" id="IPR011992">
    <property type="entry name" value="EF-hand-dom_pair"/>
</dbReference>
<keyword evidence="3" id="KW-0106">Calcium</keyword>
<comment type="similarity">
    <text evidence="2 3">Belongs to the calcineurin regulatory subunit family.</text>
</comment>
<protein>
    <recommendedName>
        <fullName evidence="3">Calcineurin B-like protein</fullName>
    </recommendedName>
</protein>
<dbReference type="Gene3D" id="1.10.238.10">
    <property type="entry name" value="EF-hand"/>
    <property type="match status" value="1"/>
</dbReference>
<keyword evidence="1 3" id="KW-0677">Repeat</keyword>
<keyword evidence="3" id="KW-0472">Membrane</keyword>
<comment type="subcellular location">
    <subcellularLocation>
        <location evidence="3">Membrane</location>
    </subcellularLocation>
</comment>
<dbReference type="InterPro" id="IPR002048">
    <property type="entry name" value="EF_hand_dom"/>
</dbReference>
<evidence type="ECO:0000313" key="5">
    <source>
        <dbReference type="EMBL" id="RYR67144.1"/>
    </source>
</evidence>
<name>A0A445DVD0_ARAHY</name>
<dbReference type="Proteomes" id="UP000289738">
    <property type="component" value="Chromosome A03"/>
</dbReference>
<feature type="domain" description="EF-hand" evidence="4">
    <location>
        <begin position="199"/>
        <end position="234"/>
    </location>
</feature>
<dbReference type="EMBL" id="SDMP01000003">
    <property type="protein sequence ID" value="RYR67144.1"/>
    <property type="molecule type" value="Genomic_DNA"/>
</dbReference>
<evidence type="ECO:0000313" key="6">
    <source>
        <dbReference type="Proteomes" id="UP000289738"/>
    </source>
</evidence>
<comment type="function">
    <text evidence="3">Acts as a calcium sensor. CBL proteins interact with CIPK serine-threonine protein kinases. Binding of a CBL protein to the regulatory NAF domain of a CIPK protein lead to the activation of the kinase in a calcium-dependent manner.</text>
</comment>
<evidence type="ECO:0000256" key="3">
    <source>
        <dbReference type="RuleBase" id="RU369080"/>
    </source>
</evidence>
<dbReference type="Pfam" id="PF13202">
    <property type="entry name" value="EF-hand_5"/>
    <property type="match status" value="1"/>
</dbReference>
<accession>A0A445DVD0</accession>
<dbReference type="PANTHER" id="PTHR23056">
    <property type="entry name" value="CALCINEURIN B"/>
    <property type="match status" value="1"/>
</dbReference>
<dbReference type="AlphaFoldDB" id="A0A445DVD0"/>
<comment type="subunit">
    <text evidence="3">Homodimer. Interacts with CIPK.</text>
</comment>
<evidence type="ECO:0000256" key="1">
    <source>
        <dbReference type="ARBA" id="ARBA00022737"/>
    </source>
</evidence>
<dbReference type="GO" id="GO:0019722">
    <property type="term" value="P:calcium-mediated signaling"/>
    <property type="evidence" value="ECO:0007669"/>
    <property type="project" value="UniProtKB-UniRule"/>
</dbReference>
<dbReference type="GO" id="GO:0005509">
    <property type="term" value="F:calcium ion binding"/>
    <property type="evidence" value="ECO:0007669"/>
    <property type="project" value="UniProtKB-UniRule"/>
</dbReference>
<dbReference type="STRING" id="3818.A0A445DVD0"/>
<feature type="domain" description="EF-hand" evidence="4">
    <location>
        <begin position="97"/>
        <end position="132"/>
    </location>
</feature>
<sequence length="267" mass="30655">MNTEVTLDGTIDINISRSIYQSLVWMGCSFSKQRQRLIGHHKQEEDPAAVLAVQTCFDICDIEVLYELFKKLSSSIVDDGLISKEEFQLGLFGNSKKRNLFADRIFDLFDSGKDGVIEFGEFVRGLSVFHPAAPQPQKAAFAFRLHDIRQSGFIERDEVGNNKVLFCENIFIEKMILRTVREMIVALLSESQLVFSDDIIQLIIDKAFQEADLKGDGKIDPDEWQQFVARNPSLLRNMTIPHLKDLNKEFRNFELSPDFIEDDIRNL</sequence>
<dbReference type="PROSITE" id="PS50222">
    <property type="entry name" value="EF_HAND_2"/>
    <property type="match status" value="2"/>
</dbReference>
<keyword evidence="3" id="KW-0479">Metal-binding</keyword>
<keyword evidence="6" id="KW-1185">Reference proteome</keyword>
<dbReference type="GO" id="GO:0019900">
    <property type="term" value="F:kinase binding"/>
    <property type="evidence" value="ECO:0007669"/>
    <property type="project" value="UniProtKB-UniRule"/>
</dbReference>